<evidence type="ECO:0000313" key="1">
    <source>
        <dbReference type="EMBL" id="KAA8590531.1"/>
    </source>
</evidence>
<name>A0A5J5DDM3_9PERO</name>
<accession>A0A5J5DDM3</accession>
<sequence>MQLLHWRLRTSCSPQRLKRGDICPADPTMPSISAQSKDIHGDMVLDGIFRPHQKLERGETYLAGQSLPSISAPKKKDIPAVYLCSPPAEKPCSASHLLVWTFARPLC</sequence>
<protein>
    <submittedName>
        <fullName evidence="1">Uncharacterized protein</fullName>
    </submittedName>
</protein>
<comment type="caution">
    <text evidence="1">The sequence shown here is derived from an EMBL/GenBank/DDBJ whole genome shotgun (WGS) entry which is preliminary data.</text>
</comment>
<organism evidence="1 2">
    <name type="scientific">Etheostoma spectabile</name>
    <name type="common">orangethroat darter</name>
    <dbReference type="NCBI Taxonomy" id="54343"/>
    <lineage>
        <taxon>Eukaryota</taxon>
        <taxon>Metazoa</taxon>
        <taxon>Chordata</taxon>
        <taxon>Craniata</taxon>
        <taxon>Vertebrata</taxon>
        <taxon>Euteleostomi</taxon>
        <taxon>Actinopterygii</taxon>
        <taxon>Neopterygii</taxon>
        <taxon>Teleostei</taxon>
        <taxon>Neoteleostei</taxon>
        <taxon>Acanthomorphata</taxon>
        <taxon>Eupercaria</taxon>
        <taxon>Perciformes</taxon>
        <taxon>Percoidei</taxon>
        <taxon>Percidae</taxon>
        <taxon>Etheostomatinae</taxon>
        <taxon>Etheostoma</taxon>
    </lineage>
</organism>
<gene>
    <name evidence="1" type="ORF">FQN60_014465</name>
</gene>
<dbReference type="AlphaFoldDB" id="A0A5J5DDM3"/>
<proteinExistence type="predicted"/>
<reference evidence="1 2" key="1">
    <citation type="submission" date="2019-08" db="EMBL/GenBank/DDBJ databases">
        <title>A chromosome-level genome assembly, high-density linkage maps, and genome scans reveal the genomic architecture of hybrid incompatibilities underlying speciation via character displacement in darters (Percidae: Etheostominae).</title>
        <authorList>
            <person name="Moran R.L."/>
            <person name="Catchen J.M."/>
            <person name="Fuller R.C."/>
        </authorList>
    </citation>
    <scope>NUCLEOTIDE SEQUENCE [LARGE SCALE GENOMIC DNA]</scope>
    <source>
        <strain evidence="1">EspeVRDwgs_2016</strain>
        <tissue evidence="1">Muscle</tissue>
    </source>
</reference>
<dbReference type="EMBL" id="VOFY01000008">
    <property type="protein sequence ID" value="KAA8590531.1"/>
    <property type="molecule type" value="Genomic_DNA"/>
</dbReference>
<evidence type="ECO:0000313" key="2">
    <source>
        <dbReference type="Proteomes" id="UP000327493"/>
    </source>
</evidence>
<keyword evidence="2" id="KW-1185">Reference proteome</keyword>
<dbReference type="Proteomes" id="UP000327493">
    <property type="component" value="Chromosome 8"/>
</dbReference>